<dbReference type="EMBL" id="BK029947">
    <property type="protein sequence ID" value="DAD56932.1"/>
    <property type="molecule type" value="Genomic_DNA"/>
</dbReference>
<sequence>MAAGVHPLNKDKFYEAINLYISGQASQVKAAKVAGCSVPTFKKYANKIYGGEELPNNLWGKNND</sequence>
<organism evidence="1">
    <name type="scientific">Bacteriophage sp</name>
    <dbReference type="NCBI Taxonomy" id="38018"/>
    <lineage>
        <taxon>Viruses</taxon>
    </lineage>
</organism>
<protein>
    <submittedName>
        <fullName evidence="1">Uncharacterized protein</fullName>
    </submittedName>
</protein>
<reference evidence="1" key="1">
    <citation type="journal article" date="2021" name="Proc. Natl. Acad. Sci. U.S.A.">
        <title>A Catalog of Tens of Thousands of Viruses from Human Metagenomes Reveals Hidden Associations with Chronic Diseases.</title>
        <authorList>
            <person name="Tisza M.J."/>
            <person name="Buck C.B."/>
        </authorList>
    </citation>
    <scope>NUCLEOTIDE SEQUENCE</scope>
    <source>
        <strain evidence="1">CtPNe1</strain>
    </source>
</reference>
<name>A0A8D9PGW1_9VIRU</name>
<evidence type="ECO:0000313" key="1">
    <source>
        <dbReference type="EMBL" id="DAD56932.1"/>
    </source>
</evidence>
<accession>A0A8D9PGW1</accession>
<proteinExistence type="predicted"/>